<dbReference type="InterPro" id="IPR029063">
    <property type="entry name" value="SAM-dependent_MTases_sf"/>
</dbReference>
<name>A0A6C0ED69_9ZZZZ</name>
<dbReference type="SUPFAM" id="SSF53335">
    <property type="entry name" value="S-adenosyl-L-methionine-dependent methyltransferases"/>
    <property type="match status" value="1"/>
</dbReference>
<protein>
    <recommendedName>
        <fullName evidence="2">Methyltransferase domain-containing protein</fullName>
    </recommendedName>
</protein>
<dbReference type="Gene3D" id="3.40.50.150">
    <property type="entry name" value="Vaccinia Virus protein VP39"/>
    <property type="match status" value="1"/>
</dbReference>
<sequence length="265" mass="31256">MLLPNNISNDLSKTYNHTFFENHKNNLTIYKLFASYLKNKITNITDYGCGHGLLVECLILEGIDAYGLEGSESAKSVWNENNLDKYQIMDFTKEIDKLLIPNTEYVITTEVAEHIKPEFAENFIKLLLVNNPKGVYFGSATVMQDLNQNPTHVNEQSFIYWINLFNKYDYDIDIKETYELKKLFGDNIKDFMHSWWYPKNLFVLKPKKDLKIDFLDIDEINYIPDLKSANPLMNIVIRRDFLEYSHIILSKYLEYTQNKKLFKII</sequence>
<reference evidence="1" key="1">
    <citation type="journal article" date="2020" name="Nature">
        <title>Giant virus diversity and host interactions through global metagenomics.</title>
        <authorList>
            <person name="Schulz F."/>
            <person name="Roux S."/>
            <person name="Paez-Espino D."/>
            <person name="Jungbluth S."/>
            <person name="Walsh D.A."/>
            <person name="Denef V.J."/>
            <person name="McMahon K.D."/>
            <person name="Konstantinidis K.T."/>
            <person name="Eloe-Fadrosh E.A."/>
            <person name="Kyrpides N.C."/>
            <person name="Woyke T."/>
        </authorList>
    </citation>
    <scope>NUCLEOTIDE SEQUENCE</scope>
    <source>
        <strain evidence="1">GVMAG-M-3300023179-2</strain>
    </source>
</reference>
<evidence type="ECO:0008006" key="2">
    <source>
        <dbReference type="Google" id="ProtNLM"/>
    </source>
</evidence>
<evidence type="ECO:0000313" key="1">
    <source>
        <dbReference type="EMBL" id="QHT27054.1"/>
    </source>
</evidence>
<dbReference type="EMBL" id="MN739808">
    <property type="protein sequence ID" value="QHT27054.1"/>
    <property type="molecule type" value="Genomic_DNA"/>
</dbReference>
<organism evidence="1">
    <name type="scientific">viral metagenome</name>
    <dbReference type="NCBI Taxonomy" id="1070528"/>
    <lineage>
        <taxon>unclassified sequences</taxon>
        <taxon>metagenomes</taxon>
        <taxon>organismal metagenomes</taxon>
    </lineage>
</organism>
<proteinExistence type="predicted"/>
<dbReference type="AlphaFoldDB" id="A0A6C0ED69"/>
<accession>A0A6C0ED69</accession>